<keyword evidence="3" id="KW-1185">Reference proteome</keyword>
<dbReference type="SUPFAM" id="SSF50129">
    <property type="entry name" value="GroES-like"/>
    <property type="match status" value="1"/>
</dbReference>
<dbReference type="EMBL" id="JXCE01000396">
    <property type="protein sequence ID" value="KPA37547.1"/>
    <property type="molecule type" value="Genomic_DNA"/>
</dbReference>
<dbReference type="AlphaFoldDB" id="A0A0N0V5C7"/>
<reference evidence="2 3" key="1">
    <citation type="submission" date="2015-04" db="EMBL/GenBank/DDBJ databases">
        <title>The draft genome sequence of Fusarium langsethiae, a T-2/HT-2 mycotoxin producer.</title>
        <authorList>
            <person name="Lysoe E."/>
            <person name="Divon H.H."/>
            <person name="Terzi V."/>
            <person name="Orru L."/>
            <person name="Lamontanara A."/>
            <person name="Kolseth A.-K."/>
            <person name="Frandsen R.J."/>
            <person name="Nielsen K."/>
            <person name="Thrane U."/>
        </authorList>
    </citation>
    <scope>NUCLEOTIDE SEQUENCE [LARGE SCALE GENOMIC DNA]</scope>
    <source>
        <strain evidence="2 3">Fl201059</strain>
    </source>
</reference>
<evidence type="ECO:0000313" key="2">
    <source>
        <dbReference type="EMBL" id="KPA37547.1"/>
    </source>
</evidence>
<dbReference type="GO" id="GO:0016491">
    <property type="term" value="F:oxidoreductase activity"/>
    <property type="evidence" value="ECO:0007669"/>
    <property type="project" value="InterPro"/>
</dbReference>
<dbReference type="Proteomes" id="UP000037904">
    <property type="component" value="Unassembled WGS sequence"/>
</dbReference>
<dbReference type="OrthoDB" id="809632at2759"/>
<organism evidence="2 3">
    <name type="scientific">Fusarium langsethiae</name>
    <dbReference type="NCBI Taxonomy" id="179993"/>
    <lineage>
        <taxon>Eukaryota</taxon>
        <taxon>Fungi</taxon>
        <taxon>Dikarya</taxon>
        <taxon>Ascomycota</taxon>
        <taxon>Pezizomycotina</taxon>
        <taxon>Sordariomycetes</taxon>
        <taxon>Hypocreomycetidae</taxon>
        <taxon>Hypocreales</taxon>
        <taxon>Nectriaceae</taxon>
        <taxon>Fusarium</taxon>
    </lineage>
</organism>
<sequence length="320" mass="34210">MSMLSAEITEWGQTPKPVKIDPPQAPVNDSETEIRVLAAGLHQLVRSRAAGKHYTATELPHRPGVDGVGFNVSTDKNVYFSLLGTTGGSYAEIVNAPTRSIVELPDGVDPVVAAAMINPVMASWMALRKRVDLKDKDFKVFINGVTTASGKIAIKVARHLGATSVVGSARNKEALSKLDLDASIVLTDTPTETDFSAAAEADIVLDFLYGPWPNAFLLSPTTAAAKNAITWINIGSMAGDGGDISAMGLRRRDVTVRGSGPGSWDPRELGAETVGMLKVLVGVGSDGLKKYRFDDVEKGWNDKGRDRVVFVFGEESEKLQ</sequence>
<dbReference type="SMART" id="SM00829">
    <property type="entry name" value="PKS_ER"/>
    <property type="match status" value="1"/>
</dbReference>
<dbReference type="InterPro" id="IPR036291">
    <property type="entry name" value="NAD(P)-bd_dom_sf"/>
</dbReference>
<gene>
    <name evidence="2" type="ORF">FLAG1_09637</name>
</gene>
<dbReference type="PANTHER" id="PTHR43677:SF11">
    <property type="entry name" value="ZINC-CONTAINING ALCOHOL DEHYDROGENASE"/>
    <property type="match status" value="1"/>
</dbReference>
<comment type="caution">
    <text evidence="2">The sequence shown here is derived from an EMBL/GenBank/DDBJ whole genome shotgun (WGS) entry which is preliminary data.</text>
</comment>
<dbReference type="PANTHER" id="PTHR43677">
    <property type="entry name" value="SHORT-CHAIN DEHYDROGENASE/REDUCTASE"/>
    <property type="match status" value="1"/>
</dbReference>
<feature type="domain" description="Enoyl reductase (ER)" evidence="1">
    <location>
        <begin position="12"/>
        <end position="281"/>
    </location>
</feature>
<evidence type="ECO:0000259" key="1">
    <source>
        <dbReference type="SMART" id="SM00829"/>
    </source>
</evidence>
<evidence type="ECO:0000313" key="3">
    <source>
        <dbReference type="Proteomes" id="UP000037904"/>
    </source>
</evidence>
<dbReference type="Gene3D" id="3.90.180.10">
    <property type="entry name" value="Medium-chain alcohol dehydrogenases, catalytic domain"/>
    <property type="match status" value="1"/>
</dbReference>
<name>A0A0N0V5C7_FUSLA</name>
<accession>A0A0N0V5C7</accession>
<dbReference type="InterPro" id="IPR020843">
    <property type="entry name" value="ER"/>
</dbReference>
<dbReference type="Gene3D" id="3.40.50.720">
    <property type="entry name" value="NAD(P)-binding Rossmann-like Domain"/>
    <property type="match status" value="1"/>
</dbReference>
<proteinExistence type="predicted"/>
<dbReference type="InterPro" id="IPR011032">
    <property type="entry name" value="GroES-like_sf"/>
</dbReference>
<dbReference type="SUPFAM" id="SSF51735">
    <property type="entry name" value="NAD(P)-binding Rossmann-fold domains"/>
    <property type="match status" value="1"/>
</dbReference>
<protein>
    <submittedName>
        <fullName evidence="2">Dehydrogenase protein</fullName>
    </submittedName>
</protein>
<dbReference type="InterPro" id="IPR051397">
    <property type="entry name" value="Zn-ADH-like_protein"/>
</dbReference>